<proteinExistence type="predicted"/>
<keyword evidence="8" id="KW-1185">Reference proteome</keyword>
<gene>
    <name evidence="7" type="ORF">ACFO3I_04760</name>
</gene>
<comment type="caution">
    <text evidence="7">The sequence shown here is derived from an EMBL/GenBank/DDBJ whole genome shotgun (WGS) entry which is preliminary data.</text>
</comment>
<dbReference type="RefSeq" id="WP_377332179.1">
    <property type="nucleotide sequence ID" value="NZ_JBHSGB010000005.1"/>
</dbReference>
<dbReference type="EMBL" id="JBHSGB010000005">
    <property type="protein sequence ID" value="MFC4654336.1"/>
    <property type="molecule type" value="Genomic_DNA"/>
</dbReference>
<dbReference type="Pfam" id="PF06305">
    <property type="entry name" value="LapA_dom"/>
    <property type="match status" value="1"/>
</dbReference>
<evidence type="ECO:0000313" key="8">
    <source>
        <dbReference type="Proteomes" id="UP001595962"/>
    </source>
</evidence>
<evidence type="ECO:0000256" key="2">
    <source>
        <dbReference type="ARBA" id="ARBA00022692"/>
    </source>
</evidence>
<reference evidence="8" key="1">
    <citation type="journal article" date="2019" name="Int. J. Syst. Evol. Microbiol.">
        <title>The Global Catalogue of Microorganisms (GCM) 10K type strain sequencing project: providing services to taxonomists for standard genome sequencing and annotation.</title>
        <authorList>
            <consortium name="The Broad Institute Genomics Platform"/>
            <consortium name="The Broad Institute Genome Sequencing Center for Infectious Disease"/>
            <person name="Wu L."/>
            <person name="Ma J."/>
        </authorList>
    </citation>
    <scope>NUCLEOTIDE SEQUENCE [LARGE SCALE GENOMIC DNA]</scope>
    <source>
        <strain evidence="8">DT28</strain>
    </source>
</reference>
<keyword evidence="4 5" id="KW-0472">Membrane</keyword>
<evidence type="ECO:0000259" key="6">
    <source>
        <dbReference type="Pfam" id="PF06305"/>
    </source>
</evidence>
<evidence type="ECO:0000256" key="5">
    <source>
        <dbReference type="SAM" id="Phobius"/>
    </source>
</evidence>
<name>A0ABV9JIM4_9GAMM</name>
<evidence type="ECO:0000256" key="3">
    <source>
        <dbReference type="ARBA" id="ARBA00022989"/>
    </source>
</evidence>
<sequence>MLASLNQHSTILNYVVGQTELRVSELAALFLLLGFVLGLVLSLLFILTRRTRRWLNKSAEQR</sequence>
<organism evidence="7 8">
    <name type="scientific">Rheinheimera marina</name>
    <dbReference type="NCBI Taxonomy" id="1774958"/>
    <lineage>
        <taxon>Bacteria</taxon>
        <taxon>Pseudomonadati</taxon>
        <taxon>Pseudomonadota</taxon>
        <taxon>Gammaproteobacteria</taxon>
        <taxon>Chromatiales</taxon>
        <taxon>Chromatiaceae</taxon>
        <taxon>Rheinheimera</taxon>
    </lineage>
</organism>
<evidence type="ECO:0000256" key="1">
    <source>
        <dbReference type="ARBA" id="ARBA00022475"/>
    </source>
</evidence>
<feature type="domain" description="Lipopolysaccharide assembly protein A" evidence="6">
    <location>
        <begin position="6"/>
        <end position="53"/>
    </location>
</feature>
<evidence type="ECO:0000256" key="4">
    <source>
        <dbReference type="ARBA" id="ARBA00023136"/>
    </source>
</evidence>
<evidence type="ECO:0000313" key="7">
    <source>
        <dbReference type="EMBL" id="MFC4654336.1"/>
    </source>
</evidence>
<accession>A0ABV9JIM4</accession>
<dbReference type="InterPro" id="IPR010445">
    <property type="entry name" value="LapA_dom"/>
</dbReference>
<feature type="transmembrane region" description="Helical" evidence="5">
    <location>
        <begin position="26"/>
        <end position="47"/>
    </location>
</feature>
<keyword evidence="2 5" id="KW-0812">Transmembrane</keyword>
<keyword evidence="1" id="KW-1003">Cell membrane</keyword>
<protein>
    <submittedName>
        <fullName evidence="7">Lipopolysaccharide assembly protein LapA domain-containing protein</fullName>
    </submittedName>
</protein>
<dbReference type="Proteomes" id="UP001595962">
    <property type="component" value="Unassembled WGS sequence"/>
</dbReference>
<keyword evidence="3 5" id="KW-1133">Transmembrane helix</keyword>